<dbReference type="SUPFAM" id="SSF57903">
    <property type="entry name" value="FYVE/PHD zinc finger"/>
    <property type="match status" value="1"/>
</dbReference>
<evidence type="ECO:0000313" key="6">
    <source>
        <dbReference type="EMBL" id="GAB0137776.1"/>
    </source>
</evidence>
<feature type="compositionally biased region" description="Basic residues" evidence="4">
    <location>
        <begin position="176"/>
        <end position="186"/>
    </location>
</feature>
<gene>
    <name evidence="6" type="primary">g6029</name>
    <name evidence="6" type="ORF">EsDP_00006029</name>
</gene>
<dbReference type="Pfam" id="PF00628">
    <property type="entry name" value="PHD"/>
    <property type="match status" value="1"/>
</dbReference>
<accession>A0ABQ0CWF8</accession>
<dbReference type="InterPro" id="IPR001965">
    <property type="entry name" value="Znf_PHD"/>
</dbReference>
<keyword evidence="7" id="KW-1185">Reference proteome</keyword>
<organism evidence="6 7">
    <name type="scientific">Epichloe bromicola</name>
    <dbReference type="NCBI Taxonomy" id="79588"/>
    <lineage>
        <taxon>Eukaryota</taxon>
        <taxon>Fungi</taxon>
        <taxon>Dikarya</taxon>
        <taxon>Ascomycota</taxon>
        <taxon>Pezizomycotina</taxon>
        <taxon>Sordariomycetes</taxon>
        <taxon>Hypocreomycetidae</taxon>
        <taxon>Hypocreales</taxon>
        <taxon>Clavicipitaceae</taxon>
        <taxon>Epichloe</taxon>
    </lineage>
</organism>
<keyword evidence="1" id="KW-0479">Metal-binding</keyword>
<evidence type="ECO:0000313" key="7">
    <source>
        <dbReference type="Proteomes" id="UP001562357"/>
    </source>
</evidence>
<dbReference type="Gene3D" id="3.30.40.10">
    <property type="entry name" value="Zinc/RING finger domain, C3HC4 (zinc finger)"/>
    <property type="match status" value="1"/>
</dbReference>
<sequence>MWQFANFCQWIYIFGKAVKIDESIDIEGLEAECLNPQSELLSDIALSLLKLVSSHRGLTLDTLNDQLRKQYVARAPEQNPLGDKNNPVTFAALDIIKKIQVLQTLTQWIMSYPERIRDKMIEQKDIEQTNWRIEPYGWDSHDRVYYVLDDNRVYRFTEPPTVIPYSTPKITKQYQRGRRASQRHRAATSSEAISERSANERSFPLLDVDNGLGGGIWECVAITLKEVREFLKTLWKTRDDNEKILRQRLEKHLLPILEKQEELMQRKQAQRERELLNLSKLANAKRSSRIADKMERQKQDAENKEQHRQQLQAEQVGRREKHKQMKAEQEREFRAFSRQRRLKEREARRRHHEEELAQLSEGSKTAPEAARISERQMQTAFEKNRQALKDIEQEEEDWVFDCKCGLYGQIDDGTHSVACERCNVWQHSKCMGISEKAAEQPEFHFICQACQRREDERSQTPKTIIKLKVRPFTATASVLQSKKQIMSSPGLGEAEPLLAQDSSTKD</sequence>
<feature type="compositionally biased region" description="Basic and acidic residues" evidence="4">
    <location>
        <begin position="325"/>
        <end position="335"/>
    </location>
</feature>
<dbReference type="PROSITE" id="PS01359">
    <property type="entry name" value="ZF_PHD_1"/>
    <property type="match status" value="1"/>
</dbReference>
<dbReference type="SMART" id="SM00249">
    <property type="entry name" value="PHD"/>
    <property type="match status" value="1"/>
</dbReference>
<keyword evidence="3" id="KW-0862">Zinc</keyword>
<dbReference type="InterPro" id="IPR013083">
    <property type="entry name" value="Znf_RING/FYVE/PHD"/>
</dbReference>
<dbReference type="InterPro" id="IPR011011">
    <property type="entry name" value="Znf_FYVE_PHD"/>
</dbReference>
<dbReference type="InterPro" id="IPR028938">
    <property type="entry name" value="Rsf1-like"/>
</dbReference>
<protein>
    <recommendedName>
        <fullName evidence="5">Zinc finger PHD-type domain-containing protein</fullName>
    </recommendedName>
</protein>
<feature type="domain" description="Zinc finger PHD-type" evidence="5">
    <location>
        <begin position="401"/>
        <end position="451"/>
    </location>
</feature>
<feature type="compositionally biased region" description="Basic and acidic residues" evidence="4">
    <location>
        <begin position="343"/>
        <end position="355"/>
    </location>
</feature>
<evidence type="ECO:0000256" key="4">
    <source>
        <dbReference type="SAM" id="MobiDB-lite"/>
    </source>
</evidence>
<evidence type="ECO:0000256" key="2">
    <source>
        <dbReference type="ARBA" id="ARBA00022771"/>
    </source>
</evidence>
<feature type="region of interest" description="Disordered" evidence="4">
    <location>
        <begin position="484"/>
        <end position="506"/>
    </location>
</feature>
<comment type="caution">
    <text evidence="6">The sequence shown here is derived from an EMBL/GenBank/DDBJ whole genome shotgun (WGS) entry which is preliminary data.</text>
</comment>
<evidence type="ECO:0000256" key="1">
    <source>
        <dbReference type="ARBA" id="ARBA00022723"/>
    </source>
</evidence>
<feature type="compositionally biased region" description="Basic and acidic residues" evidence="4">
    <location>
        <begin position="289"/>
        <end position="308"/>
    </location>
</feature>
<evidence type="ECO:0000259" key="5">
    <source>
        <dbReference type="SMART" id="SM00249"/>
    </source>
</evidence>
<feature type="region of interest" description="Disordered" evidence="4">
    <location>
        <begin position="176"/>
        <end position="195"/>
    </location>
</feature>
<dbReference type="PANTHER" id="PTHR14296">
    <property type="entry name" value="REMODELING AND SPACING FACTOR 1"/>
    <property type="match status" value="1"/>
</dbReference>
<keyword evidence="2" id="KW-0863">Zinc-finger</keyword>
<dbReference type="EMBL" id="BAAFGZ010000316">
    <property type="protein sequence ID" value="GAB0137776.1"/>
    <property type="molecule type" value="Genomic_DNA"/>
</dbReference>
<dbReference type="Proteomes" id="UP001562357">
    <property type="component" value="Unassembled WGS sequence"/>
</dbReference>
<proteinExistence type="predicted"/>
<reference evidence="7" key="1">
    <citation type="submission" date="2024-06" db="EMBL/GenBank/DDBJ databases">
        <title>Draft Genome Sequences of Epichloe bromicola Strains Isolated from Elymus ciliaris.</title>
        <authorList>
            <consortium name="Epichloe bromicola genome sequencing consortium"/>
            <person name="Miura A."/>
            <person name="Imano S."/>
            <person name="Ashida A."/>
            <person name="Sato I."/>
            <person name="Chiba S."/>
            <person name="Tanaka A."/>
            <person name="Camagna M."/>
            <person name="Takemoto D."/>
        </authorList>
    </citation>
    <scope>NUCLEOTIDE SEQUENCE [LARGE SCALE GENOMIC DNA]</scope>
    <source>
        <strain evidence="7">DP</strain>
    </source>
</reference>
<dbReference type="InterPro" id="IPR019786">
    <property type="entry name" value="Zinc_finger_PHD-type_CS"/>
</dbReference>
<name>A0ABQ0CWF8_9HYPO</name>
<dbReference type="PANTHER" id="PTHR14296:SF3">
    <property type="entry name" value="DIKAR, ISOFORM F"/>
    <property type="match status" value="1"/>
</dbReference>
<feature type="region of interest" description="Disordered" evidence="4">
    <location>
        <begin position="286"/>
        <end position="371"/>
    </location>
</feature>
<evidence type="ECO:0000256" key="3">
    <source>
        <dbReference type="ARBA" id="ARBA00022833"/>
    </source>
</evidence>
<dbReference type="InterPro" id="IPR019787">
    <property type="entry name" value="Znf_PHD-finger"/>
</dbReference>